<comment type="subcellular location">
    <subcellularLocation>
        <location evidence="1">Cell membrane</location>
        <topology evidence="1">Multi-pass membrane protein</topology>
    </subcellularLocation>
</comment>
<dbReference type="EMBL" id="BMOY01000001">
    <property type="protein sequence ID" value="GGI95079.1"/>
    <property type="molecule type" value="Genomic_DNA"/>
</dbReference>
<comment type="caution">
    <text evidence="11">The sequence shown here is derived from an EMBL/GenBank/DDBJ whole genome shotgun (WGS) entry which is preliminary data.</text>
</comment>
<dbReference type="AlphaFoldDB" id="A0A917K0Q8"/>
<evidence type="ECO:0000256" key="3">
    <source>
        <dbReference type="ARBA" id="ARBA00022475"/>
    </source>
</evidence>
<dbReference type="InterPro" id="IPR010920">
    <property type="entry name" value="LSM_dom_sf"/>
</dbReference>
<dbReference type="Pfam" id="PF00924">
    <property type="entry name" value="MS_channel_2nd"/>
    <property type="match status" value="1"/>
</dbReference>
<evidence type="ECO:0000313" key="11">
    <source>
        <dbReference type="EMBL" id="GGI95079.1"/>
    </source>
</evidence>
<evidence type="ECO:0000256" key="6">
    <source>
        <dbReference type="ARBA" id="ARBA00023136"/>
    </source>
</evidence>
<keyword evidence="3" id="KW-1003">Cell membrane</keyword>
<dbReference type="SUPFAM" id="SSF82689">
    <property type="entry name" value="Mechanosensitive channel protein MscS (YggB), C-terminal domain"/>
    <property type="match status" value="1"/>
</dbReference>
<dbReference type="Pfam" id="PF21088">
    <property type="entry name" value="MS_channel_1st"/>
    <property type="match status" value="1"/>
</dbReference>
<name>A0A917K0Q8_9BACL</name>
<dbReference type="InterPro" id="IPR045276">
    <property type="entry name" value="YbiO_bact"/>
</dbReference>
<proteinExistence type="inferred from homology"/>
<dbReference type="GO" id="GO:0005886">
    <property type="term" value="C:plasma membrane"/>
    <property type="evidence" value="ECO:0007669"/>
    <property type="project" value="UniProtKB-SubCell"/>
</dbReference>
<dbReference type="FunFam" id="2.30.30.60:FF:000001">
    <property type="entry name" value="MscS Mechanosensitive ion channel"/>
    <property type="match status" value="1"/>
</dbReference>
<gene>
    <name evidence="11" type="ORF">GCM10010885_00890</name>
</gene>
<organism evidence="11 12">
    <name type="scientific">Alicyclobacillus cellulosilyticus</name>
    <dbReference type="NCBI Taxonomy" id="1003997"/>
    <lineage>
        <taxon>Bacteria</taxon>
        <taxon>Bacillati</taxon>
        <taxon>Bacillota</taxon>
        <taxon>Bacilli</taxon>
        <taxon>Bacillales</taxon>
        <taxon>Alicyclobacillaceae</taxon>
        <taxon>Alicyclobacillus</taxon>
    </lineage>
</organism>
<evidence type="ECO:0000256" key="5">
    <source>
        <dbReference type="ARBA" id="ARBA00022989"/>
    </source>
</evidence>
<sequence length="312" mass="34019">MVNTDAGHTYVASTAKPSPVAGNTATSAHAAGLTSGSSAKAGFWQTLLQGGVPAVDWDRAAITAGVKAAEILLLYLAARVAIRFGSRAVGRLLRSPAVRMQPRRRDTMESLLDNVLRYLVYFIFILMALQTMGVRIETLLAGAGIAGLALGFGAQSLIRDVLTGFFILFEDQYAVGDLVKINNVTGTVKTIGLRLTRLQVWTGEIEIIPNGQIQQITNYSRENAVAVIDVPVSYREDTRRAMDVMGQVLEEMRMESDDIVGDVKVLGIHMLRDNDILLRATAVCRPTRGADVQREAVHRIIQAFAREQIALR</sequence>
<accession>A0A917K0Q8</accession>
<evidence type="ECO:0000256" key="7">
    <source>
        <dbReference type="ARBA" id="ARBA00059688"/>
    </source>
</evidence>
<evidence type="ECO:0000256" key="2">
    <source>
        <dbReference type="ARBA" id="ARBA00008017"/>
    </source>
</evidence>
<comment type="similarity">
    <text evidence="2">Belongs to the MscS (TC 1.A.23) family.</text>
</comment>
<evidence type="ECO:0000256" key="4">
    <source>
        <dbReference type="ARBA" id="ARBA00022692"/>
    </source>
</evidence>
<dbReference type="InterPro" id="IPR011014">
    <property type="entry name" value="MscS_channel_TM-2"/>
</dbReference>
<reference evidence="11" key="2">
    <citation type="submission" date="2020-09" db="EMBL/GenBank/DDBJ databases">
        <authorList>
            <person name="Sun Q."/>
            <person name="Ohkuma M."/>
        </authorList>
    </citation>
    <scope>NUCLEOTIDE SEQUENCE</scope>
    <source>
        <strain evidence="11">JCM 18487</strain>
    </source>
</reference>
<keyword evidence="4 8" id="KW-0812">Transmembrane</keyword>
<dbReference type="SUPFAM" id="SSF50182">
    <property type="entry name" value="Sm-like ribonucleoproteins"/>
    <property type="match status" value="1"/>
</dbReference>
<evidence type="ECO:0000259" key="9">
    <source>
        <dbReference type="Pfam" id="PF00924"/>
    </source>
</evidence>
<dbReference type="Gene3D" id="1.10.287.1260">
    <property type="match status" value="1"/>
</dbReference>
<dbReference type="GO" id="GO:0008381">
    <property type="term" value="F:mechanosensitive monoatomic ion channel activity"/>
    <property type="evidence" value="ECO:0007669"/>
    <property type="project" value="InterPro"/>
</dbReference>
<dbReference type="PANTHER" id="PTHR30460">
    <property type="entry name" value="MODERATE CONDUCTANCE MECHANOSENSITIVE CHANNEL YBIO"/>
    <property type="match status" value="1"/>
</dbReference>
<dbReference type="InterPro" id="IPR049142">
    <property type="entry name" value="MS_channel_1st"/>
</dbReference>
<feature type="domain" description="Mechanosensitive ion channel MscS" evidence="9">
    <location>
        <begin position="157"/>
        <end position="221"/>
    </location>
</feature>
<dbReference type="Gene3D" id="2.30.30.60">
    <property type="match status" value="1"/>
</dbReference>
<evidence type="ECO:0000256" key="8">
    <source>
        <dbReference type="SAM" id="Phobius"/>
    </source>
</evidence>
<feature type="domain" description="Mechanosensitive ion channel transmembrane helices 2/3" evidence="10">
    <location>
        <begin position="114"/>
        <end position="155"/>
    </location>
</feature>
<dbReference type="InterPro" id="IPR023408">
    <property type="entry name" value="MscS_beta-dom_sf"/>
</dbReference>
<keyword evidence="12" id="KW-1185">Reference proteome</keyword>
<evidence type="ECO:0000313" key="12">
    <source>
        <dbReference type="Proteomes" id="UP000637695"/>
    </source>
</evidence>
<dbReference type="Gene3D" id="3.30.70.100">
    <property type="match status" value="1"/>
</dbReference>
<dbReference type="InterPro" id="IPR011066">
    <property type="entry name" value="MscS_channel_C_sf"/>
</dbReference>
<evidence type="ECO:0000259" key="10">
    <source>
        <dbReference type="Pfam" id="PF21088"/>
    </source>
</evidence>
<reference evidence="11" key="1">
    <citation type="journal article" date="2014" name="Int. J. Syst. Evol. Microbiol.">
        <title>Complete genome sequence of Corynebacterium casei LMG S-19264T (=DSM 44701T), isolated from a smear-ripened cheese.</title>
        <authorList>
            <consortium name="US DOE Joint Genome Institute (JGI-PGF)"/>
            <person name="Walter F."/>
            <person name="Albersmeier A."/>
            <person name="Kalinowski J."/>
            <person name="Ruckert C."/>
        </authorList>
    </citation>
    <scope>NUCLEOTIDE SEQUENCE</scope>
    <source>
        <strain evidence="11">JCM 18487</strain>
    </source>
</reference>
<dbReference type="SUPFAM" id="SSF82861">
    <property type="entry name" value="Mechanosensitive channel protein MscS (YggB), transmembrane region"/>
    <property type="match status" value="1"/>
</dbReference>
<keyword evidence="5 8" id="KW-1133">Transmembrane helix</keyword>
<dbReference type="InterPro" id="IPR006685">
    <property type="entry name" value="MscS_channel_2nd"/>
</dbReference>
<comment type="function">
    <text evidence="7">May play a role in resistance to osmotic downshock.</text>
</comment>
<evidence type="ECO:0000256" key="1">
    <source>
        <dbReference type="ARBA" id="ARBA00004651"/>
    </source>
</evidence>
<feature type="transmembrane region" description="Helical" evidence="8">
    <location>
        <begin position="115"/>
        <end position="133"/>
    </location>
</feature>
<protein>
    <submittedName>
        <fullName evidence="11">Mechanosensitive ion channel protein MscS</fullName>
    </submittedName>
</protein>
<keyword evidence="6 8" id="KW-0472">Membrane</keyword>
<dbReference type="PANTHER" id="PTHR30460:SF0">
    <property type="entry name" value="MODERATE CONDUCTANCE MECHANOSENSITIVE CHANNEL YBIO"/>
    <property type="match status" value="1"/>
</dbReference>
<dbReference type="Proteomes" id="UP000637695">
    <property type="component" value="Unassembled WGS sequence"/>
</dbReference>